<evidence type="ECO:0000313" key="2">
    <source>
        <dbReference type="EMBL" id="RPA78810.1"/>
    </source>
</evidence>
<protein>
    <submittedName>
        <fullName evidence="2">Uncharacterized protein</fullName>
    </submittedName>
</protein>
<evidence type="ECO:0000313" key="3">
    <source>
        <dbReference type="Proteomes" id="UP000275078"/>
    </source>
</evidence>
<reference evidence="2 3" key="1">
    <citation type="journal article" date="2018" name="Nat. Ecol. Evol.">
        <title>Pezizomycetes genomes reveal the molecular basis of ectomycorrhizal truffle lifestyle.</title>
        <authorList>
            <person name="Murat C."/>
            <person name="Payen T."/>
            <person name="Noel B."/>
            <person name="Kuo A."/>
            <person name="Morin E."/>
            <person name="Chen J."/>
            <person name="Kohler A."/>
            <person name="Krizsan K."/>
            <person name="Balestrini R."/>
            <person name="Da Silva C."/>
            <person name="Montanini B."/>
            <person name="Hainaut M."/>
            <person name="Levati E."/>
            <person name="Barry K.W."/>
            <person name="Belfiori B."/>
            <person name="Cichocki N."/>
            <person name="Clum A."/>
            <person name="Dockter R.B."/>
            <person name="Fauchery L."/>
            <person name="Guy J."/>
            <person name="Iotti M."/>
            <person name="Le Tacon F."/>
            <person name="Lindquist E.A."/>
            <person name="Lipzen A."/>
            <person name="Malagnac F."/>
            <person name="Mello A."/>
            <person name="Molinier V."/>
            <person name="Miyauchi S."/>
            <person name="Poulain J."/>
            <person name="Riccioni C."/>
            <person name="Rubini A."/>
            <person name="Sitrit Y."/>
            <person name="Splivallo R."/>
            <person name="Traeger S."/>
            <person name="Wang M."/>
            <person name="Zifcakova L."/>
            <person name="Wipf D."/>
            <person name="Zambonelli A."/>
            <person name="Paolocci F."/>
            <person name="Nowrousian M."/>
            <person name="Ottonello S."/>
            <person name="Baldrian P."/>
            <person name="Spatafora J.W."/>
            <person name="Henrissat B."/>
            <person name="Nagy L.G."/>
            <person name="Aury J.M."/>
            <person name="Wincker P."/>
            <person name="Grigoriev I.V."/>
            <person name="Bonfante P."/>
            <person name="Martin F.M."/>
        </authorList>
    </citation>
    <scope>NUCLEOTIDE SEQUENCE [LARGE SCALE GENOMIC DNA]</scope>
    <source>
        <strain evidence="2 3">RN42</strain>
    </source>
</reference>
<sequence>LSATVVTSIFNGTFKALDLCKLRPDLLRAAYGLDHDNEQRYLTFQDGVLTTAAFSSSSTVKEKLTPYASYAAFTRYWTIYTYVMTSLFGTLSPNLVYGLNLHLYNITNRQQNHHWSAILNYHFTLHQRLLDDGHTALLNAERWAVMDPHMVNEYLGGDTYRTSTTMTSSSTSKAPRTSTTAGTSAATATRPPPTPEEIALQCCWYYNDPRKPACPGTDTCGRRHECEQCSSKDHITPKCTVRPWKPHVARRLAQRAA</sequence>
<dbReference type="EMBL" id="ML119706">
    <property type="protein sequence ID" value="RPA78810.1"/>
    <property type="molecule type" value="Genomic_DNA"/>
</dbReference>
<name>A0A3N4I403_ASCIM</name>
<dbReference type="AlphaFoldDB" id="A0A3N4I403"/>
<dbReference type="Proteomes" id="UP000275078">
    <property type="component" value="Unassembled WGS sequence"/>
</dbReference>
<organism evidence="2 3">
    <name type="scientific">Ascobolus immersus RN42</name>
    <dbReference type="NCBI Taxonomy" id="1160509"/>
    <lineage>
        <taxon>Eukaryota</taxon>
        <taxon>Fungi</taxon>
        <taxon>Dikarya</taxon>
        <taxon>Ascomycota</taxon>
        <taxon>Pezizomycotina</taxon>
        <taxon>Pezizomycetes</taxon>
        <taxon>Pezizales</taxon>
        <taxon>Ascobolaceae</taxon>
        <taxon>Ascobolus</taxon>
    </lineage>
</organism>
<keyword evidence="3" id="KW-1185">Reference proteome</keyword>
<feature type="non-terminal residue" evidence="2">
    <location>
        <position position="1"/>
    </location>
</feature>
<evidence type="ECO:0000256" key="1">
    <source>
        <dbReference type="SAM" id="MobiDB-lite"/>
    </source>
</evidence>
<gene>
    <name evidence="2" type="ORF">BJ508DRAFT_328845</name>
</gene>
<feature type="region of interest" description="Disordered" evidence="1">
    <location>
        <begin position="162"/>
        <end position="193"/>
    </location>
</feature>
<dbReference type="STRING" id="1160509.A0A3N4I403"/>
<proteinExistence type="predicted"/>
<feature type="compositionally biased region" description="Low complexity" evidence="1">
    <location>
        <begin position="162"/>
        <end position="189"/>
    </location>
</feature>
<accession>A0A3N4I403</accession>